<protein>
    <submittedName>
        <fullName evidence="1">Uncharacterized protein</fullName>
    </submittedName>
</protein>
<accession>A0A166QZL7</accession>
<proteinExistence type="predicted"/>
<dbReference type="OrthoDB" id="2609426at2759"/>
<evidence type="ECO:0000313" key="2">
    <source>
        <dbReference type="Proteomes" id="UP000076532"/>
    </source>
</evidence>
<dbReference type="Proteomes" id="UP000076532">
    <property type="component" value="Unassembled WGS sequence"/>
</dbReference>
<dbReference type="AlphaFoldDB" id="A0A166QZL7"/>
<evidence type="ECO:0000313" key="1">
    <source>
        <dbReference type="EMBL" id="KZP27739.1"/>
    </source>
</evidence>
<organism evidence="1 2">
    <name type="scientific">Athelia psychrophila</name>
    <dbReference type="NCBI Taxonomy" id="1759441"/>
    <lineage>
        <taxon>Eukaryota</taxon>
        <taxon>Fungi</taxon>
        <taxon>Dikarya</taxon>
        <taxon>Basidiomycota</taxon>
        <taxon>Agaricomycotina</taxon>
        <taxon>Agaricomycetes</taxon>
        <taxon>Agaricomycetidae</taxon>
        <taxon>Atheliales</taxon>
        <taxon>Atheliaceae</taxon>
        <taxon>Athelia</taxon>
    </lineage>
</organism>
<keyword evidence="2" id="KW-1185">Reference proteome</keyword>
<dbReference type="EMBL" id="KV417507">
    <property type="protein sequence ID" value="KZP27739.1"/>
    <property type="molecule type" value="Genomic_DNA"/>
</dbReference>
<sequence>MPKRKRPSNDIPPVLTCPTLSEFMMELVSETLRAHRPCNLKGKTNSHRGMITTRVKLRNSYDKSIKQAEAMGSSQPGLIHRAEFIHAALTLALAITNSVSAKFDIERLAEKVKSACVKDYNSDNPSDDHLNKFFSPTVLGIMDCPSTVVDEHGRVIVWYLPDILAPFRVAAFNQSVKGVRAPLQSSIQQPSGNGKTCAWRHTNFHPPVGEGDFGSGCLNLSSGWFQQGHEVSCPFEIGMSQL</sequence>
<name>A0A166QZL7_9AGAM</name>
<gene>
    <name evidence="1" type="ORF">FIBSPDRAFT_948316</name>
</gene>
<reference evidence="1 2" key="1">
    <citation type="journal article" date="2016" name="Mol. Biol. Evol.">
        <title>Comparative Genomics of Early-Diverging Mushroom-Forming Fungi Provides Insights into the Origins of Lignocellulose Decay Capabilities.</title>
        <authorList>
            <person name="Nagy L.G."/>
            <person name="Riley R."/>
            <person name="Tritt A."/>
            <person name="Adam C."/>
            <person name="Daum C."/>
            <person name="Floudas D."/>
            <person name="Sun H."/>
            <person name="Yadav J.S."/>
            <person name="Pangilinan J."/>
            <person name="Larsson K.H."/>
            <person name="Matsuura K."/>
            <person name="Barry K."/>
            <person name="Labutti K."/>
            <person name="Kuo R."/>
            <person name="Ohm R.A."/>
            <person name="Bhattacharya S.S."/>
            <person name="Shirouzu T."/>
            <person name="Yoshinaga Y."/>
            <person name="Martin F.M."/>
            <person name="Grigoriev I.V."/>
            <person name="Hibbett D.S."/>
        </authorList>
    </citation>
    <scope>NUCLEOTIDE SEQUENCE [LARGE SCALE GENOMIC DNA]</scope>
    <source>
        <strain evidence="1 2">CBS 109695</strain>
    </source>
</reference>